<dbReference type="Gene3D" id="3.30.70.2740">
    <property type="match status" value="1"/>
</dbReference>
<dbReference type="SUPFAM" id="SSF55103">
    <property type="entry name" value="FAD-linked oxidases, C-terminal domain"/>
    <property type="match status" value="1"/>
</dbReference>
<dbReference type="PATRIC" id="fig|36861.3.peg.3410"/>
<keyword evidence="8" id="KW-1185">Reference proteome</keyword>
<dbReference type="Proteomes" id="UP000064243">
    <property type="component" value="Unassembled WGS sequence"/>
</dbReference>
<name>A0A106BUJ6_THIDE</name>
<evidence type="ECO:0000256" key="3">
    <source>
        <dbReference type="ARBA" id="ARBA00022630"/>
    </source>
</evidence>
<comment type="caution">
    <text evidence="7">The sequence shown here is derived from an EMBL/GenBank/DDBJ whole genome shotgun (WGS) entry which is preliminary data.</text>
</comment>
<evidence type="ECO:0000256" key="1">
    <source>
        <dbReference type="ARBA" id="ARBA00001974"/>
    </source>
</evidence>
<dbReference type="FunFam" id="1.10.45.10:FF:000001">
    <property type="entry name" value="D-lactate dehydrogenase mitochondrial"/>
    <property type="match status" value="1"/>
</dbReference>
<feature type="domain" description="FAD-binding PCMH-type" evidence="6">
    <location>
        <begin position="36"/>
        <end position="215"/>
    </location>
</feature>
<dbReference type="PANTHER" id="PTHR42934:SF2">
    <property type="entry name" value="GLYCOLATE OXIDASE SUBUNIT GLCD"/>
    <property type="match status" value="1"/>
</dbReference>
<dbReference type="Pfam" id="PF01565">
    <property type="entry name" value="FAD_binding_4"/>
    <property type="match status" value="1"/>
</dbReference>
<comment type="cofactor">
    <cofactor evidence="1">
        <name>FAD</name>
        <dbReference type="ChEBI" id="CHEBI:57692"/>
    </cofactor>
</comment>
<keyword evidence="5" id="KW-0560">Oxidoreductase</keyword>
<dbReference type="InterPro" id="IPR004113">
    <property type="entry name" value="FAD-bd_oxidored_4_C"/>
</dbReference>
<dbReference type="InterPro" id="IPR016166">
    <property type="entry name" value="FAD-bd_PCMH"/>
</dbReference>
<dbReference type="OrthoDB" id="8522822at2"/>
<dbReference type="AlphaFoldDB" id="A0A106BUJ6"/>
<dbReference type="InterPro" id="IPR016171">
    <property type="entry name" value="Vanillyl_alc_oxidase_C-sub2"/>
</dbReference>
<protein>
    <submittedName>
        <fullName evidence="7">Dimethylmenaquinone methyltransferase</fullName>
    </submittedName>
</protein>
<dbReference type="Gene3D" id="1.10.45.10">
    <property type="entry name" value="Vanillyl-alcohol Oxidase, Chain A, domain 4"/>
    <property type="match status" value="1"/>
</dbReference>
<reference evidence="7 8" key="1">
    <citation type="journal article" date="2015" name="Appl. Environ. Microbiol.">
        <title>Aerobic and Anaerobic Thiosulfate Oxidation by a Cold-Adapted, Subglacial Chemoautotroph.</title>
        <authorList>
            <person name="Harrold Z.R."/>
            <person name="Skidmore M.L."/>
            <person name="Hamilton T.L."/>
            <person name="Desch L."/>
            <person name="Amada K."/>
            <person name="van Gelder W."/>
            <person name="Glover K."/>
            <person name="Roden E.E."/>
            <person name="Boyd E.S."/>
        </authorList>
    </citation>
    <scope>NUCLEOTIDE SEQUENCE [LARGE SCALE GENOMIC DNA]</scope>
    <source>
        <strain evidence="7 8">RG</strain>
    </source>
</reference>
<dbReference type="InterPro" id="IPR051914">
    <property type="entry name" value="FAD-linked_OxidoTrans_Type4"/>
</dbReference>
<dbReference type="SUPFAM" id="SSF56176">
    <property type="entry name" value="FAD-binding/transporter-associated domain-like"/>
    <property type="match status" value="1"/>
</dbReference>
<dbReference type="InterPro" id="IPR016164">
    <property type="entry name" value="FAD-linked_Oxase-like_C"/>
</dbReference>
<sequence length="460" mass="49003">MLSDRALAAFRSALGADRVFDDAATRAVYACDETPRRVEPDAVLFPTSHDEVVALARIAFEHRIALTPRGAGSGNVGGALPAPGSVVVSFECMRRVLEFDPANRLIVVEAGVVTGEIDRIARSAGLFYPPDPGSSTYCRIGGNLAMNAAGPRAVKYGVTRDYVLGLRAVTGSGQEIRTGCRTTKGVTGYDLSRLLVGSGGTLALITEATLKLLPAPEAVATLRVCFNSNRAALDAVSRVMQQAVVPCALEFMDHRAIDAIRPTGAADDLPPGTRALLMVEADGAAEDVPRQIAALEQALAGDGLLGMKSGFERDEITLLWTARKSLSHAVKQIAPLKINEDVVVPVSQLADLVDFIDHTAHAHRLAVVSFGHAGNGNLHVNLMVHPDDADEMERAHLAHDAILLRVLALGGTLSGEHGIGTEKRRFVDREIDPPTLDLMRAIKLQFDPHGLLNPGKLFPD</sequence>
<evidence type="ECO:0000313" key="7">
    <source>
        <dbReference type="EMBL" id="KVW98937.1"/>
    </source>
</evidence>
<dbReference type="GO" id="GO:0008168">
    <property type="term" value="F:methyltransferase activity"/>
    <property type="evidence" value="ECO:0007669"/>
    <property type="project" value="UniProtKB-KW"/>
</dbReference>
<dbReference type="GO" id="GO:0016491">
    <property type="term" value="F:oxidoreductase activity"/>
    <property type="evidence" value="ECO:0007669"/>
    <property type="project" value="UniProtKB-KW"/>
</dbReference>
<keyword evidence="4" id="KW-0274">FAD</keyword>
<dbReference type="GO" id="GO:0032259">
    <property type="term" value="P:methylation"/>
    <property type="evidence" value="ECO:0007669"/>
    <property type="project" value="UniProtKB-KW"/>
</dbReference>
<dbReference type="Pfam" id="PF02913">
    <property type="entry name" value="FAD-oxidase_C"/>
    <property type="match status" value="1"/>
</dbReference>
<organism evidence="7 8">
    <name type="scientific">Thiobacillus denitrificans</name>
    <dbReference type="NCBI Taxonomy" id="36861"/>
    <lineage>
        <taxon>Bacteria</taxon>
        <taxon>Pseudomonadati</taxon>
        <taxon>Pseudomonadota</taxon>
        <taxon>Betaproteobacteria</taxon>
        <taxon>Nitrosomonadales</taxon>
        <taxon>Thiobacillaceae</taxon>
        <taxon>Thiobacillus</taxon>
    </lineage>
</organism>
<dbReference type="STRING" id="1123392.GCA_000376425_00204"/>
<dbReference type="PROSITE" id="PS51387">
    <property type="entry name" value="FAD_PCMH"/>
    <property type="match status" value="1"/>
</dbReference>
<dbReference type="EMBL" id="LDUG01000008">
    <property type="protein sequence ID" value="KVW98937.1"/>
    <property type="molecule type" value="Genomic_DNA"/>
</dbReference>
<dbReference type="InterPro" id="IPR036318">
    <property type="entry name" value="FAD-bd_PCMH-like_sf"/>
</dbReference>
<comment type="similarity">
    <text evidence="2">Belongs to the FAD-binding oxidoreductase/transferase type 4 family.</text>
</comment>
<keyword evidence="7" id="KW-0808">Transferase</keyword>
<dbReference type="RefSeq" id="WP_059751736.1">
    <property type="nucleotide sequence ID" value="NZ_LDUG01000008.1"/>
</dbReference>
<accession>A0A106BUJ6</accession>
<dbReference type="Gene3D" id="3.30.465.10">
    <property type="match status" value="1"/>
</dbReference>
<dbReference type="InterPro" id="IPR016169">
    <property type="entry name" value="FAD-bd_PCMH_sub2"/>
</dbReference>
<keyword evidence="3" id="KW-0285">Flavoprotein</keyword>
<dbReference type="GO" id="GO:0071949">
    <property type="term" value="F:FAD binding"/>
    <property type="evidence" value="ECO:0007669"/>
    <property type="project" value="InterPro"/>
</dbReference>
<evidence type="ECO:0000256" key="5">
    <source>
        <dbReference type="ARBA" id="ARBA00023002"/>
    </source>
</evidence>
<dbReference type="InterPro" id="IPR006094">
    <property type="entry name" value="Oxid_FAD_bind_N"/>
</dbReference>
<dbReference type="PANTHER" id="PTHR42934">
    <property type="entry name" value="GLYCOLATE OXIDASE SUBUNIT GLCD"/>
    <property type="match status" value="1"/>
</dbReference>
<keyword evidence="7" id="KW-0489">Methyltransferase</keyword>
<evidence type="ECO:0000256" key="2">
    <source>
        <dbReference type="ARBA" id="ARBA00008000"/>
    </source>
</evidence>
<dbReference type="FunFam" id="3.30.70.2740:FF:000001">
    <property type="entry name" value="D-lactate dehydrogenase mitochondrial"/>
    <property type="match status" value="1"/>
</dbReference>
<evidence type="ECO:0000259" key="6">
    <source>
        <dbReference type="PROSITE" id="PS51387"/>
    </source>
</evidence>
<gene>
    <name evidence="7" type="ORF">ABW22_02725</name>
</gene>
<evidence type="ECO:0000313" key="8">
    <source>
        <dbReference type="Proteomes" id="UP000064243"/>
    </source>
</evidence>
<evidence type="ECO:0000256" key="4">
    <source>
        <dbReference type="ARBA" id="ARBA00022827"/>
    </source>
</evidence>
<proteinExistence type="inferred from homology"/>